<dbReference type="Gene3D" id="3.40.50.300">
    <property type="entry name" value="P-loop containing nucleotide triphosphate hydrolases"/>
    <property type="match status" value="2"/>
</dbReference>
<dbReference type="PANTHER" id="PTHR43941:SF1">
    <property type="entry name" value="STRUCTURAL MAINTENANCE OF CHROMOSOMES PROTEIN 2"/>
    <property type="match status" value="1"/>
</dbReference>
<feature type="coiled-coil region" evidence="1">
    <location>
        <begin position="142"/>
        <end position="298"/>
    </location>
</feature>
<reference evidence="2 3" key="1">
    <citation type="journal article" date="2019" name="Int. J. Syst. Evol. Microbiol.">
        <title>The Global Catalogue of Microorganisms (GCM) 10K type strain sequencing project: providing services to taxonomists for standard genome sequencing and annotation.</title>
        <authorList>
            <consortium name="The Broad Institute Genomics Platform"/>
            <consortium name="The Broad Institute Genome Sequencing Center for Infectious Disease"/>
            <person name="Wu L."/>
            <person name="Ma J."/>
        </authorList>
    </citation>
    <scope>NUCLEOTIDE SEQUENCE [LARGE SCALE GENOMIC DNA]</scope>
    <source>
        <strain evidence="2 3">GX21</strain>
    </source>
</reference>
<dbReference type="GeneID" id="96953564"/>
<feature type="coiled-coil region" evidence="1">
    <location>
        <begin position="371"/>
        <end position="513"/>
    </location>
</feature>
<dbReference type="RefSeq" id="WP_379703429.1">
    <property type="nucleotide sequence ID" value="NZ_JBHTAT010000001.1"/>
</dbReference>
<dbReference type="AlphaFoldDB" id="A0ABD5ZY98"/>
<proteinExistence type="predicted"/>
<evidence type="ECO:0000313" key="2">
    <source>
        <dbReference type="EMBL" id="MFC7255216.1"/>
    </source>
</evidence>
<gene>
    <name evidence="2" type="ORF">ACFQKE_07900</name>
</gene>
<dbReference type="EMBL" id="JBHTAT010000001">
    <property type="protein sequence ID" value="MFC7255216.1"/>
    <property type="molecule type" value="Genomic_DNA"/>
</dbReference>
<evidence type="ECO:0000313" key="3">
    <source>
        <dbReference type="Proteomes" id="UP001596434"/>
    </source>
</evidence>
<accession>A0ABD5ZY98</accession>
<dbReference type="Gene3D" id="1.10.287.510">
    <property type="entry name" value="Helix hairpin bin"/>
    <property type="match status" value="1"/>
</dbReference>
<keyword evidence="1" id="KW-0175">Coiled coil</keyword>
<organism evidence="2 3">
    <name type="scientific">Haloplanus litoreus</name>
    <dbReference type="NCBI Taxonomy" id="767515"/>
    <lineage>
        <taxon>Archaea</taxon>
        <taxon>Methanobacteriati</taxon>
        <taxon>Methanobacteriota</taxon>
        <taxon>Stenosarchaea group</taxon>
        <taxon>Halobacteria</taxon>
        <taxon>Halobacteriales</taxon>
        <taxon>Haloferacaceae</taxon>
        <taxon>Haloplanus</taxon>
    </lineage>
</organism>
<evidence type="ECO:0000256" key="1">
    <source>
        <dbReference type="SAM" id="Coils"/>
    </source>
</evidence>
<keyword evidence="3" id="KW-1185">Reference proteome</keyword>
<comment type="caution">
    <text evidence="2">The sequence shown here is derived from an EMBL/GenBank/DDBJ whole genome shotgun (WGS) entry which is preliminary data.</text>
</comment>
<dbReference type="PANTHER" id="PTHR43941">
    <property type="entry name" value="STRUCTURAL MAINTENANCE OF CHROMOSOMES PROTEIN 2"/>
    <property type="match status" value="1"/>
</dbReference>
<dbReference type="Proteomes" id="UP001596434">
    <property type="component" value="Unassembled WGS sequence"/>
</dbReference>
<name>A0ABD5ZY98_9EURY</name>
<protein>
    <submittedName>
        <fullName evidence="2">Archaea-specific SMC-related protein</fullName>
    </submittedName>
</protein>
<dbReference type="NCBIfam" id="NF045487">
    <property type="entry name" value="ASRP"/>
    <property type="match status" value="1"/>
</dbReference>
<sequence>MGSIEQTTPIKLTAENIGGIKRTSVQFDPGVTLLVGRNATHRTSFLQAIMAALGSEQSSLKGDADEGSVRLELGDNVYTRTLTRQNGNVHFGGEPFLDDPELADLFAFLLESNEARRTVALEGDLREIIMGPVDTAAIQANIKSKKAEQRDVEKQIEELQNLKSKLPSLEKKRTRLESDIEDTQLDLDEKRDILDSKATEAAEAREQRSALDDKMEELRQKESELDRAEFQLETQQKSLETLEEERESLEAKQAEFGGDDHVDLETIESDLRSLRNRKQALNSEISKLQNVIQFNEEMLEGASEDIAVALRDESRSTESDVTDQLLDSEETVVCWTCGTEVKREAIEDTLDQLRELRQSKYSEQNGIKSRIDELKSRRDSIQSNREERERVEERLGEVRAEIDERKTRIEDLESEREELTSEVDALNAEIEELERENQSEVLEVHREVNRLEVQLERLETERTNVEEEIEDIESRVDRIDELEERKSEIQRELADLRTRVEQVEQQAVDEFNDHMDTVLNILEYANIDRIWVERTEREVREGRRKVTKSEFTLHVIRSSDDGVTYEDEFSHLSESEREVTGLVFALAGYLVHDVYEKVPFMLLDSLEAIDSDRIAKLVDYFHEYADYLVVALLPEDARAPSGDYNYVKQIN</sequence>
<dbReference type="SUPFAM" id="SSF52540">
    <property type="entry name" value="P-loop containing nucleoside triphosphate hydrolases"/>
    <property type="match status" value="2"/>
</dbReference>
<dbReference type="InterPro" id="IPR027417">
    <property type="entry name" value="P-loop_NTPase"/>
</dbReference>